<organism evidence="1 2">
    <name type="scientific">Vespula squamosa</name>
    <name type="common">Southern yellow jacket</name>
    <name type="synonym">Wasp</name>
    <dbReference type="NCBI Taxonomy" id="30214"/>
    <lineage>
        <taxon>Eukaryota</taxon>
        <taxon>Metazoa</taxon>
        <taxon>Ecdysozoa</taxon>
        <taxon>Arthropoda</taxon>
        <taxon>Hexapoda</taxon>
        <taxon>Insecta</taxon>
        <taxon>Pterygota</taxon>
        <taxon>Neoptera</taxon>
        <taxon>Endopterygota</taxon>
        <taxon>Hymenoptera</taxon>
        <taxon>Apocrita</taxon>
        <taxon>Aculeata</taxon>
        <taxon>Vespoidea</taxon>
        <taxon>Vespidae</taxon>
        <taxon>Vespinae</taxon>
        <taxon>Vespula</taxon>
    </lineage>
</organism>
<evidence type="ECO:0000313" key="1">
    <source>
        <dbReference type="EMBL" id="KAL2740114.1"/>
    </source>
</evidence>
<evidence type="ECO:0000313" key="2">
    <source>
        <dbReference type="Proteomes" id="UP001607302"/>
    </source>
</evidence>
<sequence>MHLKLKKRSKKSYDDSENIKFFCFFFFSRMETFQEAGVQMLKEFRALLQHSPLPLPGTRLLQLLALNMFAIETTQLKGREFTEKFIPFSSESLKNAEQETSEDRSIKACELDFLSR</sequence>
<dbReference type="Proteomes" id="UP001607302">
    <property type="component" value="Unassembled WGS sequence"/>
</dbReference>
<dbReference type="AlphaFoldDB" id="A0ABD2C5V0"/>
<keyword evidence="2" id="KW-1185">Reference proteome</keyword>
<gene>
    <name evidence="1" type="ORF">V1478_000255</name>
</gene>
<protein>
    <submittedName>
        <fullName evidence="1">Telomerase-binding protein EST1A</fullName>
    </submittedName>
</protein>
<name>A0ABD2C5V0_VESSQ</name>
<dbReference type="EMBL" id="JAUDFV010000020">
    <property type="protein sequence ID" value="KAL2740114.1"/>
    <property type="molecule type" value="Genomic_DNA"/>
</dbReference>
<reference evidence="1 2" key="1">
    <citation type="journal article" date="2024" name="Ann. Entomol. Soc. Am.">
        <title>Genomic analyses of the southern and eastern yellowjacket wasps (Hymenoptera: Vespidae) reveal evolutionary signatures of social life.</title>
        <authorList>
            <person name="Catto M.A."/>
            <person name="Caine P.B."/>
            <person name="Orr S.E."/>
            <person name="Hunt B.G."/>
            <person name="Goodisman M.A.D."/>
        </authorList>
    </citation>
    <scope>NUCLEOTIDE SEQUENCE [LARGE SCALE GENOMIC DNA]</scope>
    <source>
        <strain evidence="1">233</strain>
        <tissue evidence="1">Head and thorax</tissue>
    </source>
</reference>
<comment type="caution">
    <text evidence="1">The sequence shown here is derived from an EMBL/GenBank/DDBJ whole genome shotgun (WGS) entry which is preliminary data.</text>
</comment>
<proteinExistence type="predicted"/>
<accession>A0ABD2C5V0</accession>